<evidence type="ECO:0000313" key="2">
    <source>
        <dbReference type="EMBL" id="CAH0368005.1"/>
    </source>
</evidence>
<evidence type="ECO:0008006" key="4">
    <source>
        <dbReference type="Google" id="ProtNLM"/>
    </source>
</evidence>
<dbReference type="EMBL" id="CAKKNE010000002">
    <property type="protein sequence ID" value="CAH0368005.1"/>
    <property type="molecule type" value="Genomic_DNA"/>
</dbReference>
<keyword evidence="3" id="KW-1185">Reference proteome</keyword>
<organism evidence="2 3">
    <name type="scientific">Pelagomonas calceolata</name>
    <dbReference type="NCBI Taxonomy" id="35677"/>
    <lineage>
        <taxon>Eukaryota</taxon>
        <taxon>Sar</taxon>
        <taxon>Stramenopiles</taxon>
        <taxon>Ochrophyta</taxon>
        <taxon>Pelagophyceae</taxon>
        <taxon>Pelagomonadales</taxon>
        <taxon>Pelagomonadaceae</taxon>
        <taxon>Pelagomonas</taxon>
    </lineage>
</organism>
<name>A0A8J2WW13_9STRA</name>
<dbReference type="Proteomes" id="UP000789595">
    <property type="component" value="Unassembled WGS sequence"/>
</dbReference>
<evidence type="ECO:0000256" key="1">
    <source>
        <dbReference type="SAM" id="MobiDB-lite"/>
    </source>
</evidence>
<dbReference type="SUPFAM" id="SSF53335">
    <property type="entry name" value="S-adenosyl-L-methionine-dependent methyltransferases"/>
    <property type="match status" value="1"/>
</dbReference>
<dbReference type="Pfam" id="PF10294">
    <property type="entry name" value="Methyltransf_16"/>
    <property type="match status" value="1"/>
</dbReference>
<dbReference type="OrthoDB" id="194386at2759"/>
<dbReference type="PANTHER" id="PTHR14614:SF130">
    <property type="entry name" value="PROTEIN-LYSINE N-METHYLTRANSFERASE EEF2KMT"/>
    <property type="match status" value="1"/>
</dbReference>
<accession>A0A8J2WW13</accession>
<dbReference type="PANTHER" id="PTHR14614">
    <property type="entry name" value="HEPATOCELLULAR CARCINOMA-ASSOCIATED ANTIGEN"/>
    <property type="match status" value="1"/>
</dbReference>
<gene>
    <name evidence="2" type="ORF">PECAL_2P10520</name>
</gene>
<proteinExistence type="predicted"/>
<comment type="caution">
    <text evidence="2">The sequence shown here is derived from an EMBL/GenBank/DDBJ whole genome shotgun (WGS) entry which is preliminary data.</text>
</comment>
<sequence>MSVSVDDTGKQLPENDAETRATDAVRELKRGASCKDVLATLWPSDAVDEASLEAFARILRNDAILSRCPPKPSYLRQVLAKAVSQATDAGYSDDALCEELAQAVVRDDDTEDAASHVALGKVVMRTVDRANEVGLRLWPAAEVLVEWALDTLKPSRVLELGAGLGLVGLALARRPGFRVTLSDGDARVCANLRYNAALNDLDEDVVRQFRWEEDFGELWAAAGPFDVVLAADCVYDPALAPPFAAVVDEALKRGADVVLANAVRNPETWRIVVEALAARDLIFEDLACVQVPRLVPARAWAGHAAALAAGALRLGRVVRRV</sequence>
<evidence type="ECO:0000313" key="3">
    <source>
        <dbReference type="Proteomes" id="UP000789595"/>
    </source>
</evidence>
<dbReference type="AlphaFoldDB" id="A0A8J2WW13"/>
<protein>
    <recommendedName>
        <fullName evidence="4">Calmodulin-lysine N-methyltransferase</fullName>
    </recommendedName>
</protein>
<dbReference type="InterPro" id="IPR029063">
    <property type="entry name" value="SAM-dependent_MTases_sf"/>
</dbReference>
<dbReference type="Gene3D" id="3.40.50.150">
    <property type="entry name" value="Vaccinia Virus protein VP39"/>
    <property type="match status" value="1"/>
</dbReference>
<feature type="region of interest" description="Disordered" evidence="1">
    <location>
        <begin position="1"/>
        <end position="21"/>
    </location>
</feature>
<dbReference type="InterPro" id="IPR019410">
    <property type="entry name" value="Methyltransf_16"/>
</dbReference>
<reference evidence="2" key="1">
    <citation type="submission" date="2021-11" db="EMBL/GenBank/DDBJ databases">
        <authorList>
            <consortium name="Genoscope - CEA"/>
            <person name="William W."/>
        </authorList>
    </citation>
    <scope>NUCLEOTIDE SEQUENCE</scope>
</reference>